<dbReference type="AlphaFoldDB" id="A0A0A9BB24"/>
<name>A0A0A9BB24_ARUDO</name>
<protein>
    <submittedName>
        <fullName evidence="2">Uncharacterized protein</fullName>
    </submittedName>
</protein>
<dbReference type="EMBL" id="GBRH01239465">
    <property type="protein sequence ID" value="JAD58430.1"/>
    <property type="molecule type" value="Transcribed_RNA"/>
</dbReference>
<reference evidence="2" key="2">
    <citation type="journal article" date="2015" name="Data Brief">
        <title>Shoot transcriptome of the giant reed, Arundo donax.</title>
        <authorList>
            <person name="Barrero R.A."/>
            <person name="Guerrero F.D."/>
            <person name="Moolhuijzen P."/>
            <person name="Goolsby J.A."/>
            <person name="Tidwell J."/>
            <person name="Bellgard S.E."/>
            <person name="Bellgard M.I."/>
        </authorList>
    </citation>
    <scope>NUCLEOTIDE SEQUENCE</scope>
    <source>
        <tissue evidence="2">Shoot tissue taken approximately 20 cm above the soil surface</tissue>
    </source>
</reference>
<organism evidence="2">
    <name type="scientific">Arundo donax</name>
    <name type="common">Giant reed</name>
    <name type="synonym">Donax arundinaceus</name>
    <dbReference type="NCBI Taxonomy" id="35708"/>
    <lineage>
        <taxon>Eukaryota</taxon>
        <taxon>Viridiplantae</taxon>
        <taxon>Streptophyta</taxon>
        <taxon>Embryophyta</taxon>
        <taxon>Tracheophyta</taxon>
        <taxon>Spermatophyta</taxon>
        <taxon>Magnoliopsida</taxon>
        <taxon>Liliopsida</taxon>
        <taxon>Poales</taxon>
        <taxon>Poaceae</taxon>
        <taxon>PACMAD clade</taxon>
        <taxon>Arundinoideae</taxon>
        <taxon>Arundineae</taxon>
        <taxon>Arundo</taxon>
    </lineage>
</organism>
<accession>A0A0A9BB24</accession>
<reference evidence="2" key="1">
    <citation type="submission" date="2014-09" db="EMBL/GenBank/DDBJ databases">
        <authorList>
            <person name="Magalhaes I.L.F."/>
            <person name="Oliveira U."/>
            <person name="Santos F.R."/>
            <person name="Vidigal T.H.D.A."/>
            <person name="Brescovit A.D."/>
            <person name="Santos A.J."/>
        </authorList>
    </citation>
    <scope>NUCLEOTIDE SEQUENCE</scope>
    <source>
        <tissue evidence="2">Shoot tissue taken approximately 20 cm above the soil surface</tissue>
    </source>
</reference>
<evidence type="ECO:0000313" key="2">
    <source>
        <dbReference type="EMBL" id="JAD58430.1"/>
    </source>
</evidence>
<feature type="region of interest" description="Disordered" evidence="1">
    <location>
        <begin position="1"/>
        <end position="26"/>
    </location>
</feature>
<proteinExistence type="predicted"/>
<sequence>MADDADHQGDEKRAATPSSPASLLLATPGHLSCPTAALARLHERHCVCYRSVTSAITTNINPPRR</sequence>
<feature type="compositionally biased region" description="Basic and acidic residues" evidence="1">
    <location>
        <begin position="1"/>
        <end position="14"/>
    </location>
</feature>
<evidence type="ECO:0000256" key="1">
    <source>
        <dbReference type="SAM" id="MobiDB-lite"/>
    </source>
</evidence>